<evidence type="ECO:0000313" key="2">
    <source>
        <dbReference type="Proteomes" id="UP000828390"/>
    </source>
</evidence>
<sequence length="200" mass="23167">MAIFFNRRQPFFELSQDIIGTNVLTKFHEDWTYNVPSLVKYAHPSGGHVYTIRIYFLSKFHEDWTKTVTSLVFIREPYTGKTAPFELSQYIILTNVLTKFHEDRSINVASRLLAWQMLMTDDRQLERQSQKLIMSTWCSVQPQHTHLTTQPALAACTPTADHTTNLLSTTTAHISYRRNLTTAGTFYHHPMGQINQSIFP</sequence>
<dbReference type="Proteomes" id="UP000828390">
    <property type="component" value="Unassembled WGS sequence"/>
</dbReference>
<keyword evidence="2" id="KW-1185">Reference proteome</keyword>
<proteinExistence type="predicted"/>
<dbReference type="EMBL" id="JAIWYP010000015">
    <property type="protein sequence ID" value="KAH3703468.1"/>
    <property type="molecule type" value="Genomic_DNA"/>
</dbReference>
<name>A0A9D3YSL4_DREPO</name>
<comment type="caution">
    <text evidence="1">The sequence shown here is derived from an EMBL/GenBank/DDBJ whole genome shotgun (WGS) entry which is preliminary data.</text>
</comment>
<reference evidence="1" key="2">
    <citation type="submission" date="2020-11" db="EMBL/GenBank/DDBJ databases">
        <authorList>
            <person name="McCartney M.A."/>
            <person name="Auch B."/>
            <person name="Kono T."/>
            <person name="Mallez S."/>
            <person name="Becker A."/>
            <person name="Gohl D.M."/>
            <person name="Silverstein K.A.T."/>
            <person name="Koren S."/>
            <person name="Bechman K.B."/>
            <person name="Herman A."/>
            <person name="Abrahante J.E."/>
            <person name="Garbe J."/>
        </authorList>
    </citation>
    <scope>NUCLEOTIDE SEQUENCE</scope>
    <source>
        <strain evidence="1">Duluth1</strain>
        <tissue evidence="1">Whole animal</tissue>
    </source>
</reference>
<gene>
    <name evidence="1" type="ORF">DPMN_078504</name>
</gene>
<evidence type="ECO:0000313" key="1">
    <source>
        <dbReference type="EMBL" id="KAH3703468.1"/>
    </source>
</evidence>
<protein>
    <submittedName>
        <fullName evidence="1">Uncharacterized protein</fullName>
    </submittedName>
</protein>
<reference evidence="1" key="1">
    <citation type="journal article" date="2019" name="bioRxiv">
        <title>The Genome of the Zebra Mussel, Dreissena polymorpha: A Resource for Invasive Species Research.</title>
        <authorList>
            <person name="McCartney M.A."/>
            <person name="Auch B."/>
            <person name="Kono T."/>
            <person name="Mallez S."/>
            <person name="Zhang Y."/>
            <person name="Obille A."/>
            <person name="Becker A."/>
            <person name="Abrahante J.E."/>
            <person name="Garbe J."/>
            <person name="Badalamenti J.P."/>
            <person name="Herman A."/>
            <person name="Mangelson H."/>
            <person name="Liachko I."/>
            <person name="Sullivan S."/>
            <person name="Sone E.D."/>
            <person name="Koren S."/>
            <person name="Silverstein K.A.T."/>
            <person name="Beckman K.B."/>
            <person name="Gohl D.M."/>
        </authorList>
    </citation>
    <scope>NUCLEOTIDE SEQUENCE</scope>
    <source>
        <strain evidence="1">Duluth1</strain>
        <tissue evidence="1">Whole animal</tissue>
    </source>
</reference>
<accession>A0A9D3YSL4</accession>
<dbReference type="AlphaFoldDB" id="A0A9D3YSL4"/>
<organism evidence="1 2">
    <name type="scientific">Dreissena polymorpha</name>
    <name type="common">Zebra mussel</name>
    <name type="synonym">Mytilus polymorpha</name>
    <dbReference type="NCBI Taxonomy" id="45954"/>
    <lineage>
        <taxon>Eukaryota</taxon>
        <taxon>Metazoa</taxon>
        <taxon>Spiralia</taxon>
        <taxon>Lophotrochozoa</taxon>
        <taxon>Mollusca</taxon>
        <taxon>Bivalvia</taxon>
        <taxon>Autobranchia</taxon>
        <taxon>Heteroconchia</taxon>
        <taxon>Euheterodonta</taxon>
        <taxon>Imparidentia</taxon>
        <taxon>Neoheterodontei</taxon>
        <taxon>Myida</taxon>
        <taxon>Dreissenoidea</taxon>
        <taxon>Dreissenidae</taxon>
        <taxon>Dreissena</taxon>
    </lineage>
</organism>